<feature type="region of interest" description="Disordered" evidence="1">
    <location>
        <begin position="1"/>
        <end position="35"/>
    </location>
</feature>
<name>A0A392U475_9FABA</name>
<dbReference type="EMBL" id="LXQA010730944">
    <property type="protein sequence ID" value="MCI68122.1"/>
    <property type="molecule type" value="Genomic_DNA"/>
</dbReference>
<dbReference type="AlphaFoldDB" id="A0A392U475"/>
<protein>
    <submittedName>
        <fullName evidence="2">Uncharacterized protein</fullName>
    </submittedName>
</protein>
<sequence length="35" mass="3960">MLKQVDGLGTGHPPIKDNEAHHQNSPISYRLQHKI</sequence>
<comment type="caution">
    <text evidence="2">The sequence shown here is derived from an EMBL/GenBank/DDBJ whole genome shotgun (WGS) entry which is preliminary data.</text>
</comment>
<proteinExistence type="predicted"/>
<organism evidence="2 3">
    <name type="scientific">Trifolium medium</name>
    <dbReference type="NCBI Taxonomy" id="97028"/>
    <lineage>
        <taxon>Eukaryota</taxon>
        <taxon>Viridiplantae</taxon>
        <taxon>Streptophyta</taxon>
        <taxon>Embryophyta</taxon>
        <taxon>Tracheophyta</taxon>
        <taxon>Spermatophyta</taxon>
        <taxon>Magnoliopsida</taxon>
        <taxon>eudicotyledons</taxon>
        <taxon>Gunneridae</taxon>
        <taxon>Pentapetalae</taxon>
        <taxon>rosids</taxon>
        <taxon>fabids</taxon>
        <taxon>Fabales</taxon>
        <taxon>Fabaceae</taxon>
        <taxon>Papilionoideae</taxon>
        <taxon>50 kb inversion clade</taxon>
        <taxon>NPAAA clade</taxon>
        <taxon>Hologalegina</taxon>
        <taxon>IRL clade</taxon>
        <taxon>Trifolieae</taxon>
        <taxon>Trifolium</taxon>
    </lineage>
</organism>
<accession>A0A392U475</accession>
<evidence type="ECO:0000313" key="3">
    <source>
        <dbReference type="Proteomes" id="UP000265520"/>
    </source>
</evidence>
<reference evidence="2 3" key="1">
    <citation type="journal article" date="2018" name="Front. Plant Sci.">
        <title>Red Clover (Trifolium pratense) and Zigzag Clover (T. medium) - A Picture of Genomic Similarities and Differences.</title>
        <authorList>
            <person name="Dluhosova J."/>
            <person name="Istvanek J."/>
            <person name="Nedelnik J."/>
            <person name="Repkova J."/>
        </authorList>
    </citation>
    <scope>NUCLEOTIDE SEQUENCE [LARGE SCALE GENOMIC DNA]</scope>
    <source>
        <strain evidence="3">cv. 10/8</strain>
        <tissue evidence="2">Leaf</tissue>
    </source>
</reference>
<dbReference type="Proteomes" id="UP000265520">
    <property type="component" value="Unassembled WGS sequence"/>
</dbReference>
<evidence type="ECO:0000313" key="2">
    <source>
        <dbReference type="EMBL" id="MCI68122.1"/>
    </source>
</evidence>
<evidence type="ECO:0000256" key="1">
    <source>
        <dbReference type="SAM" id="MobiDB-lite"/>
    </source>
</evidence>
<feature type="non-terminal residue" evidence="2">
    <location>
        <position position="35"/>
    </location>
</feature>
<keyword evidence="3" id="KW-1185">Reference proteome</keyword>